<dbReference type="Proteomes" id="UP000663841">
    <property type="component" value="Unassembled WGS sequence"/>
</dbReference>
<feature type="region of interest" description="Disordered" evidence="6">
    <location>
        <begin position="1217"/>
        <end position="1331"/>
    </location>
</feature>
<evidence type="ECO:0000256" key="3">
    <source>
        <dbReference type="ARBA" id="ARBA00023015"/>
    </source>
</evidence>
<protein>
    <recommendedName>
        <fullName evidence="9">SWI/SNF chromatin-remodeling complex subunit snf5</fullName>
    </recommendedName>
</protein>
<proteinExistence type="inferred from homology"/>
<accession>A0A8H3BJF2</accession>
<evidence type="ECO:0000256" key="5">
    <source>
        <dbReference type="ARBA" id="ARBA00023242"/>
    </source>
</evidence>
<dbReference type="Gene3D" id="3.30.50.10">
    <property type="entry name" value="Erythroid Transcription Factor GATA-1, subunit A"/>
    <property type="match status" value="1"/>
</dbReference>
<name>A0A8H3BJF2_9AGAM</name>
<feature type="region of interest" description="Disordered" evidence="6">
    <location>
        <begin position="102"/>
        <end position="208"/>
    </location>
</feature>
<gene>
    <name evidence="7" type="ORF">RDB_LOCUS147821</name>
</gene>
<evidence type="ECO:0000256" key="2">
    <source>
        <dbReference type="ARBA" id="ARBA00010239"/>
    </source>
</evidence>
<comment type="caution">
    <text evidence="7">The sequence shown here is derived from an EMBL/GenBank/DDBJ whole genome shotgun (WGS) entry which is preliminary data.</text>
</comment>
<feature type="region of interest" description="Disordered" evidence="6">
    <location>
        <begin position="1"/>
        <end position="49"/>
    </location>
</feature>
<feature type="compositionally biased region" description="Low complexity" evidence="6">
    <location>
        <begin position="1427"/>
        <end position="1452"/>
    </location>
</feature>
<feature type="compositionally biased region" description="Low complexity" evidence="6">
    <location>
        <begin position="573"/>
        <end position="586"/>
    </location>
</feature>
<comment type="similarity">
    <text evidence="2">Belongs to the SNF5 family.</text>
</comment>
<feature type="compositionally biased region" description="Polar residues" evidence="6">
    <location>
        <begin position="118"/>
        <end position="140"/>
    </location>
</feature>
<evidence type="ECO:0000256" key="1">
    <source>
        <dbReference type="ARBA" id="ARBA00004123"/>
    </source>
</evidence>
<sequence>MAADAPPTHEYFSANGQQGLYPQQQDFSRMGQFNPQQQQQQQQQRWAAAQQQMRANQYAAIKQKQMAAALQMRQPQGQYPHQQFPNYASPAFNQQQQAFNFASNPTTPRDQGFPNAQRDFSTPQREFSTGTPQRDFSGTPVNGPPREFSATPAPVPSREFSQSSMGTPGPGHMQMGTPGPAPGQRELPTGTPAPQPHAFLPNRGMSGTPSMGQMNMQHPASRTGTPIVRPGTAMSGGGGSFSDSQQAMRTSQPPQTPKMGMGPGMGGLPNGGMNIPNIPNMGMNMANMGMPHAMNMQNNINMGNAMGLSGPNAMGMPGASNTMGMPGANNGMGMQPNNGMGLSNAANTMGIGANMPGNNMGMPGNAMGMPGNTMMSSANPMGMPTGNAMGMPAGMSGANNLGMNMPNMMPGANGLNMATGSNLTMGANNLGMPGAGGMSLPGAGGLNVASAGGNTMGMPGAVNMNAGGMNLPNAVTLPGANPMAIPPPNISIPGGAPNLAGTNISPTKPMGLGINVGAGAPNALGMGGMMQVNGMGMMGLNGTPTRPTPANPVVPGAVAPSPTKLGRRVVSGPIPSSPTKPSAAPTLPAPPGTNPQTTLVTPLPLLKDENDVTHGGALPPVSEDEMKQIKGWMARDAAFQKVYAQVGEHRAEEEAMLRNAKYAWWESDDHSGPGMAGKFQIWWPADQRKMKDRKMKLLGRRDLDVSKIARSGTLITQLELLVPIRLEIDHDHFRLRDTFTWNLNDPVITPEVFAQCLCDDYQISSNSVVQAVAKSITEQLQEHRAHILEPVGPKREEIRGEISEKDEEWWAKWRRREPGMDEDEEAEGEEKEANEELRVLVKVDVIVGTMNLTDQFEWDINDPHNSPEEFAEVYCNELGLGGEFKTAVAHAIREQVSVYQKSLFLVGHPFDGTPIADDELRTAMLPPIDHSFRFDRTLLEQFTPQLNVLQEAEIERNERERERELKRKRRQTRGRRGIALPDRDLQKTHRTAIGYAEIEPSPAQQAAQQQAPVTFRRAAAAAASLTIANLAATENGTSPVQTPMHIPEKQPVLMQQQQPPPPQPPKQKRQRTGVLQPPPLPKHVFISRSADPAPSTGLDSDAAAQARADFGDTAPEGPASPTGEEDGQQAMLKRVLEKEGAESAEGLHPNMIDGTWHCSNCGCPESISVGRRKGPLGQGTMCGECGKFWHKHRKPRPVEYNTSIEYHLNLKKLAKLKKRGGKANVNANPSPSKPPSGTPAANGRDSLSPSPPPQKPLDPGSPDSTIGPDSPKAEPPSLSLPPPVEEQKPTPSPAPAPSEEPSQPAPDANGTTPPAASPQSQVSTQTRDGVPMPGWILDCLAATQRRYVNDRIDVIAKPRANENEAPAFRLKCLDCPGKLYTPGPDQTLSNFEVHLKNRAHRANVNKRVIAEAAAAGQPIPDLRRITPQATPAPASSQAAPAPAQASEPAQSS</sequence>
<dbReference type="EMBL" id="CAJMWW010000229">
    <property type="protein sequence ID" value="CAE6459210.1"/>
    <property type="molecule type" value="Genomic_DNA"/>
</dbReference>
<evidence type="ECO:0008006" key="9">
    <source>
        <dbReference type="Google" id="ProtNLM"/>
    </source>
</evidence>
<comment type="subcellular location">
    <subcellularLocation>
        <location evidence="1">Nucleus</location>
    </subcellularLocation>
</comment>
<keyword evidence="4" id="KW-0804">Transcription</keyword>
<dbReference type="GO" id="GO:0000228">
    <property type="term" value="C:nuclear chromosome"/>
    <property type="evidence" value="ECO:0007669"/>
    <property type="project" value="InterPro"/>
</dbReference>
<dbReference type="GO" id="GO:0006355">
    <property type="term" value="P:regulation of DNA-templated transcription"/>
    <property type="evidence" value="ECO:0007669"/>
    <property type="project" value="InterPro"/>
</dbReference>
<dbReference type="PANTHER" id="PTHR10019">
    <property type="entry name" value="SNF5"/>
    <property type="match status" value="1"/>
</dbReference>
<dbReference type="SUPFAM" id="SSF57716">
    <property type="entry name" value="Glucocorticoid receptor-like (DNA-binding domain)"/>
    <property type="match status" value="1"/>
</dbReference>
<feature type="region of interest" description="Disordered" evidence="6">
    <location>
        <begin position="1053"/>
        <end position="1130"/>
    </location>
</feature>
<keyword evidence="3" id="KW-0805">Transcription regulation</keyword>
<evidence type="ECO:0000313" key="8">
    <source>
        <dbReference type="Proteomes" id="UP000663841"/>
    </source>
</evidence>
<feature type="compositionally biased region" description="Polar residues" evidence="6">
    <location>
        <begin position="1309"/>
        <end position="1327"/>
    </location>
</feature>
<dbReference type="Pfam" id="PF04855">
    <property type="entry name" value="SNF5"/>
    <property type="match status" value="1"/>
</dbReference>
<evidence type="ECO:0000256" key="4">
    <source>
        <dbReference type="ARBA" id="ARBA00023163"/>
    </source>
</evidence>
<feature type="region of interest" description="Disordered" evidence="6">
    <location>
        <begin position="957"/>
        <end position="988"/>
    </location>
</feature>
<feature type="compositionally biased region" description="Pro residues" evidence="6">
    <location>
        <begin position="1278"/>
        <end position="1298"/>
    </location>
</feature>
<evidence type="ECO:0000313" key="7">
    <source>
        <dbReference type="EMBL" id="CAE6459210.1"/>
    </source>
</evidence>
<feature type="region of interest" description="Disordered" evidence="6">
    <location>
        <begin position="1415"/>
        <end position="1452"/>
    </location>
</feature>
<dbReference type="InterPro" id="IPR013088">
    <property type="entry name" value="Znf_NHR/GATA"/>
</dbReference>
<dbReference type="InterPro" id="IPR006939">
    <property type="entry name" value="SNF5"/>
</dbReference>
<feature type="region of interest" description="Disordered" evidence="6">
    <location>
        <begin position="236"/>
        <end position="259"/>
    </location>
</feature>
<dbReference type="GO" id="GO:0008270">
    <property type="term" value="F:zinc ion binding"/>
    <property type="evidence" value="ECO:0007669"/>
    <property type="project" value="InterPro"/>
</dbReference>
<reference evidence="7" key="1">
    <citation type="submission" date="2021-01" db="EMBL/GenBank/DDBJ databases">
        <authorList>
            <person name="Kaushik A."/>
        </authorList>
    </citation>
    <scope>NUCLEOTIDE SEQUENCE</scope>
    <source>
        <strain evidence="7">AG3-T5</strain>
    </source>
</reference>
<feature type="region of interest" description="Disordered" evidence="6">
    <location>
        <begin position="554"/>
        <end position="600"/>
    </location>
</feature>
<feature type="compositionally biased region" description="Basic residues" evidence="6">
    <location>
        <begin position="966"/>
        <end position="976"/>
    </location>
</feature>
<feature type="compositionally biased region" description="Low complexity" evidence="6">
    <location>
        <begin position="36"/>
        <end position="49"/>
    </location>
</feature>
<feature type="compositionally biased region" description="Polar residues" evidence="6">
    <location>
        <begin position="14"/>
        <end position="35"/>
    </location>
</feature>
<organism evidence="7 8">
    <name type="scientific">Rhizoctonia solani</name>
    <dbReference type="NCBI Taxonomy" id="456999"/>
    <lineage>
        <taxon>Eukaryota</taxon>
        <taxon>Fungi</taxon>
        <taxon>Dikarya</taxon>
        <taxon>Basidiomycota</taxon>
        <taxon>Agaricomycotina</taxon>
        <taxon>Agaricomycetes</taxon>
        <taxon>Cantharellales</taxon>
        <taxon>Ceratobasidiaceae</taxon>
        <taxon>Rhizoctonia</taxon>
    </lineage>
</organism>
<dbReference type="GO" id="GO:0006338">
    <property type="term" value="P:chromatin remodeling"/>
    <property type="evidence" value="ECO:0007669"/>
    <property type="project" value="InterPro"/>
</dbReference>
<keyword evidence="5" id="KW-0539">Nucleus</keyword>
<evidence type="ECO:0000256" key="6">
    <source>
        <dbReference type="SAM" id="MobiDB-lite"/>
    </source>
</evidence>